<dbReference type="GO" id="GO:0008237">
    <property type="term" value="F:metallopeptidase activity"/>
    <property type="evidence" value="ECO:0007669"/>
    <property type="project" value="UniProtKB-KW"/>
</dbReference>
<feature type="transmembrane region" description="Helical" evidence="1">
    <location>
        <begin position="110"/>
        <end position="132"/>
    </location>
</feature>
<gene>
    <name evidence="3" type="ORF">H9729_07300</name>
</gene>
<feature type="transmembrane region" description="Helical" evidence="1">
    <location>
        <begin position="26"/>
        <end position="52"/>
    </location>
</feature>
<protein>
    <submittedName>
        <fullName evidence="3">CPBP family intramembrane metalloprotease</fullName>
    </submittedName>
</protein>
<evidence type="ECO:0000259" key="2">
    <source>
        <dbReference type="Pfam" id="PF02517"/>
    </source>
</evidence>
<dbReference type="PANTHER" id="PTHR36435:SF1">
    <property type="entry name" value="CAAX AMINO TERMINAL PROTEASE FAMILY PROTEIN"/>
    <property type="match status" value="1"/>
</dbReference>
<reference evidence="3" key="1">
    <citation type="journal article" date="2021" name="PeerJ">
        <title>Extensive microbial diversity within the chicken gut microbiome revealed by metagenomics and culture.</title>
        <authorList>
            <person name="Gilroy R."/>
            <person name="Ravi A."/>
            <person name="Getino M."/>
            <person name="Pursley I."/>
            <person name="Horton D.L."/>
            <person name="Alikhan N.F."/>
            <person name="Baker D."/>
            <person name="Gharbi K."/>
            <person name="Hall N."/>
            <person name="Watson M."/>
            <person name="Adriaenssens E.M."/>
            <person name="Foster-Nyarko E."/>
            <person name="Jarju S."/>
            <person name="Secka A."/>
            <person name="Antonio M."/>
            <person name="Oren A."/>
            <person name="Chaudhuri R.R."/>
            <person name="La Ragione R."/>
            <person name="Hildebrand F."/>
            <person name="Pallen M.J."/>
        </authorList>
    </citation>
    <scope>NUCLEOTIDE SEQUENCE</scope>
    <source>
        <strain evidence="3">1345</strain>
    </source>
</reference>
<proteinExistence type="predicted"/>
<accession>A0A9D1ZXG7</accession>
<keyword evidence="1" id="KW-0472">Membrane</keyword>
<keyword evidence="3" id="KW-0378">Hydrolase</keyword>
<dbReference type="Proteomes" id="UP000886750">
    <property type="component" value="Unassembled WGS sequence"/>
</dbReference>
<dbReference type="EMBL" id="DXCQ01000066">
    <property type="protein sequence ID" value="HIY97478.1"/>
    <property type="molecule type" value="Genomic_DNA"/>
</dbReference>
<feature type="transmembrane region" description="Helical" evidence="1">
    <location>
        <begin position="195"/>
        <end position="216"/>
    </location>
</feature>
<evidence type="ECO:0000256" key="1">
    <source>
        <dbReference type="SAM" id="Phobius"/>
    </source>
</evidence>
<reference evidence="3" key="2">
    <citation type="submission" date="2021-04" db="EMBL/GenBank/DDBJ databases">
        <authorList>
            <person name="Gilroy R."/>
        </authorList>
    </citation>
    <scope>NUCLEOTIDE SEQUENCE</scope>
    <source>
        <strain evidence="3">1345</strain>
    </source>
</reference>
<dbReference type="GO" id="GO:0080120">
    <property type="term" value="P:CAAX-box protein maturation"/>
    <property type="evidence" value="ECO:0007669"/>
    <property type="project" value="UniProtKB-ARBA"/>
</dbReference>
<dbReference type="InterPro" id="IPR052710">
    <property type="entry name" value="CAAX_protease"/>
</dbReference>
<comment type="caution">
    <text evidence="3">The sequence shown here is derived from an EMBL/GenBank/DDBJ whole genome shotgun (WGS) entry which is preliminary data.</text>
</comment>
<dbReference type="InterPro" id="IPR003675">
    <property type="entry name" value="Rce1/LyrA-like_dom"/>
</dbReference>
<dbReference type="AlphaFoldDB" id="A0A9D1ZXG7"/>
<keyword evidence="1" id="KW-1133">Transmembrane helix</keyword>
<sequence length="333" mass="36761">MEQKNSPPADGAKNPKRSLFDQPRKAVSGIVYSGAIVGMVFISLVFSVTLALISASSGTSLEDIQKTDAYKYFSYLLYQIVYVGVIFAFAKINKESPRMFGYRKVSPKYFVIAVLLAFGLLFSLNWVNGWFIEFLELLGYKAPYMQYPDLTDREYALIYQLPSLAGAGFFGVLLVVAVFPAFCEETIFRGIVLDGIKDIGTVAACLLGGLLFSIFHQNPTQTVYQFICGAVFTLLAIRADSLWPSILIHFLNNAVIIFDYKFDFLSKISSGGAIAVYVVSAVCLAAALAYLIFFDKKTNRKKEGAIKPFILPALIGIILCAVMWFANFINGLG</sequence>
<organism evidence="3 4">
    <name type="scientific">Candidatus Borkfalkia excrementigallinarum</name>
    <dbReference type="NCBI Taxonomy" id="2838506"/>
    <lineage>
        <taxon>Bacteria</taxon>
        <taxon>Bacillati</taxon>
        <taxon>Bacillota</taxon>
        <taxon>Clostridia</taxon>
        <taxon>Christensenellales</taxon>
        <taxon>Christensenellaceae</taxon>
        <taxon>Candidatus Borkfalkia</taxon>
    </lineage>
</organism>
<name>A0A9D1ZXG7_9FIRM</name>
<keyword evidence="3" id="KW-0645">Protease</keyword>
<dbReference type="GO" id="GO:0004175">
    <property type="term" value="F:endopeptidase activity"/>
    <property type="evidence" value="ECO:0007669"/>
    <property type="project" value="UniProtKB-ARBA"/>
</dbReference>
<feature type="transmembrane region" description="Helical" evidence="1">
    <location>
        <begin position="157"/>
        <end position="183"/>
    </location>
</feature>
<evidence type="ECO:0000313" key="4">
    <source>
        <dbReference type="Proteomes" id="UP000886750"/>
    </source>
</evidence>
<keyword evidence="3" id="KW-0482">Metalloprotease</keyword>
<keyword evidence="1" id="KW-0812">Transmembrane</keyword>
<evidence type="ECO:0000313" key="3">
    <source>
        <dbReference type="EMBL" id="HIY97478.1"/>
    </source>
</evidence>
<feature type="transmembrane region" description="Helical" evidence="1">
    <location>
        <begin position="305"/>
        <end position="326"/>
    </location>
</feature>
<feature type="transmembrane region" description="Helical" evidence="1">
    <location>
        <begin position="72"/>
        <end position="90"/>
    </location>
</feature>
<dbReference type="Pfam" id="PF02517">
    <property type="entry name" value="Rce1-like"/>
    <property type="match status" value="1"/>
</dbReference>
<feature type="domain" description="CAAX prenyl protease 2/Lysostaphin resistance protein A-like" evidence="2">
    <location>
        <begin position="169"/>
        <end position="255"/>
    </location>
</feature>
<feature type="transmembrane region" description="Helical" evidence="1">
    <location>
        <begin position="274"/>
        <end position="293"/>
    </location>
</feature>
<dbReference type="PANTHER" id="PTHR36435">
    <property type="entry name" value="SLR1288 PROTEIN"/>
    <property type="match status" value="1"/>
</dbReference>